<dbReference type="AlphaFoldDB" id="A0A345DE98"/>
<keyword evidence="3" id="KW-1185">Reference proteome</keyword>
<accession>A0A345DE98</accession>
<dbReference type="KEGG" id="hyf:DTO96_102441"/>
<name>A0A345DE98_9BURK</name>
<dbReference type="RefSeq" id="WP_192878996.1">
    <property type="nucleotide sequence ID" value="NZ_CP031124.1"/>
</dbReference>
<dbReference type="Proteomes" id="UP000252182">
    <property type="component" value="Chromosome"/>
</dbReference>
<reference evidence="3" key="1">
    <citation type="submission" date="2018-07" db="EMBL/GenBank/DDBJ databases">
        <authorList>
            <person name="Kim H."/>
        </authorList>
    </citation>
    <scope>NUCLEOTIDE SEQUENCE [LARGE SCALE GENOMIC DNA]</scope>
    <source>
        <strain evidence="3">F02</strain>
    </source>
</reference>
<proteinExistence type="predicted"/>
<evidence type="ECO:0000313" key="2">
    <source>
        <dbReference type="EMBL" id="AXF86686.1"/>
    </source>
</evidence>
<protein>
    <submittedName>
        <fullName evidence="2">Uncharacterized protein</fullName>
    </submittedName>
</protein>
<feature type="transmembrane region" description="Helical" evidence="1">
    <location>
        <begin position="28"/>
        <end position="50"/>
    </location>
</feature>
<keyword evidence="1" id="KW-0812">Transmembrane</keyword>
<dbReference type="EMBL" id="CP031124">
    <property type="protein sequence ID" value="AXF86686.1"/>
    <property type="molecule type" value="Genomic_DNA"/>
</dbReference>
<keyword evidence="1" id="KW-1133">Transmembrane helix</keyword>
<keyword evidence="1" id="KW-0472">Membrane</keyword>
<gene>
    <name evidence="2" type="ORF">DTO96_102441</name>
</gene>
<evidence type="ECO:0000313" key="3">
    <source>
        <dbReference type="Proteomes" id="UP000252182"/>
    </source>
</evidence>
<evidence type="ECO:0000256" key="1">
    <source>
        <dbReference type="SAM" id="Phobius"/>
    </source>
</evidence>
<organism evidence="2 3">
    <name type="scientific">Ephemeroptericola cinctiostellae</name>
    <dbReference type="NCBI Taxonomy" id="2268024"/>
    <lineage>
        <taxon>Bacteria</taxon>
        <taxon>Pseudomonadati</taxon>
        <taxon>Pseudomonadota</taxon>
        <taxon>Betaproteobacteria</taxon>
        <taxon>Burkholderiales</taxon>
        <taxon>Burkholderiaceae</taxon>
        <taxon>Ephemeroptericola</taxon>
    </lineage>
</organism>
<sequence length="53" mass="5834">MQTLHPAEVRKINVEIAKMKSEMFWQPIKIAAALIGSVAAITATIMTLILKVL</sequence>